<reference evidence="8" key="1">
    <citation type="submission" date="2023-07" db="EMBL/GenBank/DDBJ databases">
        <title>A draft genome of Kazachstania heterogenica Y-27499.</title>
        <authorList>
            <person name="Donic C."/>
            <person name="Kralova J.S."/>
            <person name="Fidel L."/>
            <person name="Ben-Dor S."/>
            <person name="Jung S."/>
        </authorList>
    </citation>
    <scope>NUCLEOTIDE SEQUENCE [LARGE SCALE GENOMIC DNA]</scope>
    <source>
        <strain evidence="8">Y27499</strain>
    </source>
</reference>
<evidence type="ECO:0000256" key="5">
    <source>
        <dbReference type="ARBA" id="ARBA00023136"/>
    </source>
</evidence>
<dbReference type="GO" id="GO:0006799">
    <property type="term" value="P:polyphosphate biosynthetic process"/>
    <property type="evidence" value="ECO:0007669"/>
    <property type="project" value="UniProtKB-ARBA"/>
</dbReference>
<keyword evidence="5" id="KW-0472">Membrane</keyword>
<dbReference type="GO" id="GO:0000329">
    <property type="term" value="C:fungal-type vacuole membrane"/>
    <property type="evidence" value="ECO:0007669"/>
    <property type="project" value="TreeGrafter"/>
</dbReference>
<evidence type="ECO:0000313" key="8">
    <source>
        <dbReference type="Proteomes" id="UP001306508"/>
    </source>
</evidence>
<dbReference type="InterPro" id="IPR051572">
    <property type="entry name" value="VTC_Complex_Subunit"/>
</dbReference>
<keyword evidence="3" id="KW-0812">Transmembrane</keyword>
<sequence>MSFSSLIRDKSVPEWKHNNIDYDKIGQIIISHKDDKQLLIDTFNEQLEIVNIFLSLKIKEISTKILSIESSIIKFSQDQQETFDKNSSILRRKLKIIKNHTSKYSRELEKLSRYIILQRIAVKQLFQKISNNYDCESSKKLINDIKNLPMFEFGYENFSFNNIDLDPYFWELSLIFDVINDFTTKLNSSDSNTDNDNKDNDLNSAKKNSTDLFIKEASYRAQSSQQNENDRSTSIKATKAEPISSIVDYDRIFLAETENLQRFLISKEDVEEFKFMLLTNSFQLFDEDIISTTKNIVDKTTNGIISTNDGNLEQRTTNANISIELKPSIKSLRSFRDITKFRSQSLLTVNPLKNIDFDTLNNNSDLQASNNNTKIKREDDIQYQLLFNSIDAGNTSEGKNILNGDQINQFPDMIMTNKNTGHSAVMCHIGGIRDHCITTGIDQNMIDKIMSTTNEVCTLSTSNVSDTEHHINRLIIDWINSHSLKPVNPTIDFKRLRLISYHQNNIYMLAISNDIVINENLTLPYSIFELRCTQKRRSSKFLDKLYSTIINKKLNCYPLPNELTLWKIALELYYLQRSSKKDLFTLVLKDLYKIDEDHRLTEEEFFNLGKSSLVELCSKEVQSEYANDLTISERKDNNNTSHNNLELSKISQVKALNPKRKLVRYWNEFDDADENSEFYNQMFYINVDGDDASSLSYSRYDAGFIKFDKRFIDDLYDKCQRIQSMLAFSKSKEKLLDGFRERYGSIAASNDDLERLMQLEPNKINNTESTYEVRHDEIISLLYMAALLASTIITRKKVRMLKCPMRQF</sequence>
<comment type="caution">
    <text evidence="7">The sequence shown here is derived from an EMBL/GenBank/DDBJ whole genome shotgun (WGS) entry which is preliminary data.</text>
</comment>
<keyword evidence="2" id="KW-0926">Vacuole</keyword>
<dbReference type="GO" id="GO:0016237">
    <property type="term" value="P:microautophagy"/>
    <property type="evidence" value="ECO:0007669"/>
    <property type="project" value="TreeGrafter"/>
</dbReference>
<dbReference type="GO" id="GO:0007034">
    <property type="term" value="P:vacuolar transport"/>
    <property type="evidence" value="ECO:0007669"/>
    <property type="project" value="TreeGrafter"/>
</dbReference>
<feature type="domain" description="SPX" evidence="6">
    <location>
        <begin position="1"/>
        <end position="143"/>
    </location>
</feature>
<keyword evidence="4" id="KW-1133">Transmembrane helix</keyword>
<evidence type="ECO:0000256" key="1">
    <source>
        <dbReference type="ARBA" id="ARBA00004128"/>
    </source>
</evidence>
<dbReference type="EMBL" id="JAWIZZ010000038">
    <property type="protein sequence ID" value="KAK5781014.1"/>
    <property type="molecule type" value="Genomic_DNA"/>
</dbReference>
<gene>
    <name evidence="7" type="ORF">RI543_001402</name>
</gene>
<dbReference type="AlphaFoldDB" id="A0AAN7WLS6"/>
<evidence type="ECO:0000256" key="2">
    <source>
        <dbReference type="ARBA" id="ARBA00022554"/>
    </source>
</evidence>
<evidence type="ECO:0000313" key="7">
    <source>
        <dbReference type="EMBL" id="KAK5781014.1"/>
    </source>
</evidence>
<evidence type="ECO:0000256" key="4">
    <source>
        <dbReference type="ARBA" id="ARBA00022989"/>
    </source>
</evidence>
<evidence type="ECO:0000256" key="3">
    <source>
        <dbReference type="ARBA" id="ARBA00022692"/>
    </source>
</evidence>
<dbReference type="Proteomes" id="UP001306508">
    <property type="component" value="Unassembled WGS sequence"/>
</dbReference>
<organism evidence="7 8">
    <name type="scientific">Arxiozyma heterogenica</name>
    <dbReference type="NCBI Taxonomy" id="278026"/>
    <lineage>
        <taxon>Eukaryota</taxon>
        <taxon>Fungi</taxon>
        <taxon>Dikarya</taxon>
        <taxon>Ascomycota</taxon>
        <taxon>Saccharomycotina</taxon>
        <taxon>Saccharomycetes</taxon>
        <taxon>Saccharomycetales</taxon>
        <taxon>Saccharomycetaceae</taxon>
        <taxon>Arxiozyma</taxon>
    </lineage>
</organism>
<dbReference type="PANTHER" id="PTHR46140">
    <property type="entry name" value="VACUOLAR TRANSPORTER CHAPERONE 1-RELATED"/>
    <property type="match status" value="1"/>
</dbReference>
<dbReference type="CDD" id="cd14474">
    <property type="entry name" value="SPX_YDR089W"/>
    <property type="match status" value="1"/>
</dbReference>
<dbReference type="GO" id="GO:0033254">
    <property type="term" value="C:vacuolar transporter chaperone complex"/>
    <property type="evidence" value="ECO:0007669"/>
    <property type="project" value="TreeGrafter"/>
</dbReference>
<keyword evidence="8" id="KW-1185">Reference proteome</keyword>
<dbReference type="GO" id="GO:0042144">
    <property type="term" value="P:vacuole fusion, non-autophagic"/>
    <property type="evidence" value="ECO:0007669"/>
    <property type="project" value="TreeGrafter"/>
</dbReference>
<dbReference type="PROSITE" id="PS51382">
    <property type="entry name" value="SPX"/>
    <property type="match status" value="1"/>
</dbReference>
<proteinExistence type="predicted"/>
<evidence type="ECO:0000259" key="6">
    <source>
        <dbReference type="PROSITE" id="PS51382"/>
    </source>
</evidence>
<accession>A0AAN7WLS6</accession>
<protein>
    <recommendedName>
        <fullName evidence="6">SPX domain-containing protein</fullName>
    </recommendedName>
</protein>
<name>A0AAN7WLS6_9SACH</name>
<dbReference type="PANTHER" id="PTHR46140:SF1">
    <property type="entry name" value="VACUOLAR TRANSPORTER CHAPERONE COMPLEX SUBUNIT 4-RELATED"/>
    <property type="match status" value="1"/>
</dbReference>
<comment type="subcellular location">
    <subcellularLocation>
        <location evidence="1">Vacuole membrane</location>
        <topology evidence="1">Multi-pass membrane protein</topology>
    </subcellularLocation>
</comment>
<dbReference type="InterPro" id="IPR004331">
    <property type="entry name" value="SPX_dom"/>
</dbReference>